<proteinExistence type="predicted"/>
<comment type="caution">
    <text evidence="2">The sequence shown here is derived from an EMBL/GenBank/DDBJ whole genome shotgun (WGS) entry which is preliminary data.</text>
</comment>
<evidence type="ECO:0000256" key="1">
    <source>
        <dbReference type="SAM" id="MobiDB-lite"/>
    </source>
</evidence>
<evidence type="ECO:0000313" key="3">
    <source>
        <dbReference type="Proteomes" id="UP001447188"/>
    </source>
</evidence>
<feature type="compositionally biased region" description="Acidic residues" evidence="1">
    <location>
        <begin position="37"/>
        <end position="49"/>
    </location>
</feature>
<keyword evidence="3" id="KW-1185">Reference proteome</keyword>
<feature type="compositionally biased region" description="Polar residues" evidence="1">
    <location>
        <begin position="14"/>
        <end position="23"/>
    </location>
</feature>
<evidence type="ECO:0000313" key="2">
    <source>
        <dbReference type="EMBL" id="KAL0633291.1"/>
    </source>
</evidence>
<feature type="compositionally biased region" description="Basic and acidic residues" evidence="1">
    <location>
        <begin position="87"/>
        <end position="105"/>
    </location>
</feature>
<accession>A0ABR3GBE7</accession>
<gene>
    <name evidence="2" type="ORF">Q9L58_007796</name>
</gene>
<protein>
    <submittedName>
        <fullName evidence="2">Uncharacterized protein</fullName>
    </submittedName>
</protein>
<dbReference type="EMBL" id="JBBBZM010000130">
    <property type="protein sequence ID" value="KAL0633291.1"/>
    <property type="molecule type" value="Genomic_DNA"/>
</dbReference>
<sequence>MYFQQAPEDKPSPRTKSGPQSPSSPEPLSAKVAPDCELPDCDDGNEGDDSSIPRARSLIVEEGLAMSRDEDEDWGICQDGGDGLDDGDSKGDGFGPERNEAIGYM</sequence>
<reference evidence="2 3" key="1">
    <citation type="submission" date="2024-02" db="EMBL/GenBank/DDBJ databases">
        <title>Discinaceae phylogenomics.</title>
        <authorList>
            <person name="Dirks A.C."/>
            <person name="James T.Y."/>
        </authorList>
    </citation>
    <scope>NUCLEOTIDE SEQUENCE [LARGE SCALE GENOMIC DNA]</scope>
    <source>
        <strain evidence="2 3">ACD0624</strain>
    </source>
</reference>
<organism evidence="2 3">
    <name type="scientific">Discina gigas</name>
    <dbReference type="NCBI Taxonomy" id="1032678"/>
    <lineage>
        <taxon>Eukaryota</taxon>
        <taxon>Fungi</taxon>
        <taxon>Dikarya</taxon>
        <taxon>Ascomycota</taxon>
        <taxon>Pezizomycotina</taxon>
        <taxon>Pezizomycetes</taxon>
        <taxon>Pezizales</taxon>
        <taxon>Discinaceae</taxon>
        <taxon>Discina</taxon>
    </lineage>
</organism>
<name>A0ABR3GBE7_9PEZI</name>
<feature type="region of interest" description="Disordered" evidence="1">
    <location>
        <begin position="1"/>
        <end position="105"/>
    </location>
</feature>
<dbReference type="Proteomes" id="UP001447188">
    <property type="component" value="Unassembled WGS sequence"/>
</dbReference>